<proteinExistence type="predicted"/>
<dbReference type="AlphaFoldDB" id="A0AAD8NYC7"/>
<evidence type="ECO:0000313" key="3">
    <source>
        <dbReference type="Proteomes" id="UP001229421"/>
    </source>
</evidence>
<dbReference type="EMBL" id="JAUHHV010000004">
    <property type="protein sequence ID" value="KAK1426393.1"/>
    <property type="molecule type" value="Genomic_DNA"/>
</dbReference>
<protein>
    <submittedName>
        <fullName evidence="2">Uncharacterized protein</fullName>
    </submittedName>
</protein>
<sequence length="110" mass="12516">MCLKLLLVGHIIELVDCYASFDVDGYCMYCVVSWFICWLSRGGGGRSRSRHHSGRPGYIVQDVWSLIKPNRPLVAVWDCLFGPTYNLLTFGKAKRRLKGVWQIESCEGKS</sequence>
<name>A0AAD8NYC7_TARER</name>
<comment type="caution">
    <text evidence="2">The sequence shown here is derived from an EMBL/GenBank/DDBJ whole genome shotgun (WGS) entry which is preliminary data.</text>
</comment>
<gene>
    <name evidence="2" type="ORF">QVD17_15064</name>
</gene>
<evidence type="ECO:0000256" key="1">
    <source>
        <dbReference type="SAM" id="SignalP"/>
    </source>
</evidence>
<keyword evidence="1" id="KW-0732">Signal</keyword>
<organism evidence="2 3">
    <name type="scientific">Tagetes erecta</name>
    <name type="common">African marigold</name>
    <dbReference type="NCBI Taxonomy" id="13708"/>
    <lineage>
        <taxon>Eukaryota</taxon>
        <taxon>Viridiplantae</taxon>
        <taxon>Streptophyta</taxon>
        <taxon>Embryophyta</taxon>
        <taxon>Tracheophyta</taxon>
        <taxon>Spermatophyta</taxon>
        <taxon>Magnoliopsida</taxon>
        <taxon>eudicotyledons</taxon>
        <taxon>Gunneridae</taxon>
        <taxon>Pentapetalae</taxon>
        <taxon>asterids</taxon>
        <taxon>campanulids</taxon>
        <taxon>Asterales</taxon>
        <taxon>Asteraceae</taxon>
        <taxon>Asteroideae</taxon>
        <taxon>Heliantheae alliance</taxon>
        <taxon>Tageteae</taxon>
        <taxon>Tagetes</taxon>
    </lineage>
</organism>
<feature type="signal peptide" evidence="1">
    <location>
        <begin position="1"/>
        <end position="17"/>
    </location>
</feature>
<feature type="chain" id="PRO_5042124765" evidence="1">
    <location>
        <begin position="18"/>
        <end position="110"/>
    </location>
</feature>
<evidence type="ECO:0000313" key="2">
    <source>
        <dbReference type="EMBL" id="KAK1426393.1"/>
    </source>
</evidence>
<dbReference type="Proteomes" id="UP001229421">
    <property type="component" value="Unassembled WGS sequence"/>
</dbReference>
<accession>A0AAD8NYC7</accession>
<keyword evidence="3" id="KW-1185">Reference proteome</keyword>
<reference evidence="2" key="1">
    <citation type="journal article" date="2023" name="bioRxiv">
        <title>Improved chromosome-level genome assembly for marigold (Tagetes erecta).</title>
        <authorList>
            <person name="Jiang F."/>
            <person name="Yuan L."/>
            <person name="Wang S."/>
            <person name="Wang H."/>
            <person name="Xu D."/>
            <person name="Wang A."/>
            <person name="Fan W."/>
        </authorList>
    </citation>
    <scope>NUCLEOTIDE SEQUENCE</scope>
    <source>
        <strain evidence="2">WSJ</strain>
        <tissue evidence="2">Leaf</tissue>
    </source>
</reference>